<gene>
    <name evidence="1" type="ORF">PUN28_013997</name>
</gene>
<sequence>MLCHNESCCTCLCNTSLNCHSGRWFSIWETFRVNTSSGSAIFSGHPITDNHICIVTCRKFHFYSYNSYNARILLSQYKKTQ</sequence>
<reference evidence="1 2" key="1">
    <citation type="submission" date="2023-03" db="EMBL/GenBank/DDBJ databases">
        <title>High recombination rates correlate with genetic variation in Cardiocondyla obscurior ants.</title>
        <authorList>
            <person name="Errbii M."/>
        </authorList>
    </citation>
    <scope>NUCLEOTIDE SEQUENCE [LARGE SCALE GENOMIC DNA]</scope>
    <source>
        <strain evidence="1">Alpha-2009</strain>
        <tissue evidence="1">Whole body</tissue>
    </source>
</reference>
<dbReference type="Proteomes" id="UP001430953">
    <property type="component" value="Unassembled WGS sequence"/>
</dbReference>
<dbReference type="EMBL" id="JADYXP020000014">
    <property type="protein sequence ID" value="KAL0110742.1"/>
    <property type="molecule type" value="Genomic_DNA"/>
</dbReference>
<name>A0AAW2F9W9_9HYME</name>
<organism evidence="1 2">
    <name type="scientific">Cardiocondyla obscurior</name>
    <dbReference type="NCBI Taxonomy" id="286306"/>
    <lineage>
        <taxon>Eukaryota</taxon>
        <taxon>Metazoa</taxon>
        <taxon>Ecdysozoa</taxon>
        <taxon>Arthropoda</taxon>
        <taxon>Hexapoda</taxon>
        <taxon>Insecta</taxon>
        <taxon>Pterygota</taxon>
        <taxon>Neoptera</taxon>
        <taxon>Endopterygota</taxon>
        <taxon>Hymenoptera</taxon>
        <taxon>Apocrita</taxon>
        <taxon>Aculeata</taxon>
        <taxon>Formicoidea</taxon>
        <taxon>Formicidae</taxon>
        <taxon>Myrmicinae</taxon>
        <taxon>Cardiocondyla</taxon>
    </lineage>
</organism>
<comment type="caution">
    <text evidence="1">The sequence shown here is derived from an EMBL/GenBank/DDBJ whole genome shotgun (WGS) entry which is preliminary data.</text>
</comment>
<evidence type="ECO:0000313" key="2">
    <source>
        <dbReference type="Proteomes" id="UP001430953"/>
    </source>
</evidence>
<accession>A0AAW2F9W9</accession>
<proteinExistence type="predicted"/>
<evidence type="ECO:0000313" key="1">
    <source>
        <dbReference type="EMBL" id="KAL0110742.1"/>
    </source>
</evidence>
<dbReference type="AlphaFoldDB" id="A0AAW2F9W9"/>
<keyword evidence="2" id="KW-1185">Reference proteome</keyword>
<protein>
    <submittedName>
        <fullName evidence="1">Uncharacterized protein</fullName>
    </submittedName>
</protein>